<evidence type="ECO:0000256" key="3">
    <source>
        <dbReference type="ARBA" id="ARBA00023136"/>
    </source>
</evidence>
<keyword evidence="4" id="KW-0564">Palmitate</keyword>
<keyword evidence="3 8" id="KW-0472">Membrane</keyword>
<gene>
    <name evidence="7" type="primary">pal</name>
    <name evidence="11" type="ORF">SAMN05421770_103480</name>
</gene>
<dbReference type="RefSeq" id="WP_245817947.1">
    <property type="nucleotide sequence ID" value="NZ_FZOU01000003.1"/>
</dbReference>
<dbReference type="InterPro" id="IPR036737">
    <property type="entry name" value="OmpA-like_sf"/>
</dbReference>
<dbReference type="PANTHER" id="PTHR30329">
    <property type="entry name" value="STATOR ELEMENT OF FLAGELLAR MOTOR COMPLEX"/>
    <property type="match status" value="1"/>
</dbReference>
<evidence type="ECO:0000256" key="8">
    <source>
        <dbReference type="PROSITE-ProRule" id="PRU00473"/>
    </source>
</evidence>
<proteinExistence type="inferred from homology"/>
<reference evidence="11 12" key="1">
    <citation type="submission" date="2017-06" db="EMBL/GenBank/DDBJ databases">
        <authorList>
            <person name="Kim H.J."/>
            <person name="Triplett B.A."/>
        </authorList>
    </citation>
    <scope>NUCLEOTIDE SEQUENCE [LARGE SCALE GENOMIC DNA]</scope>
    <source>
        <strain evidence="11 12">DSM 18704</strain>
    </source>
</reference>
<dbReference type="GO" id="GO:0051301">
    <property type="term" value="P:cell division"/>
    <property type="evidence" value="ECO:0007669"/>
    <property type="project" value="InterPro"/>
</dbReference>
<evidence type="ECO:0000313" key="11">
    <source>
        <dbReference type="EMBL" id="SNT01904.1"/>
    </source>
</evidence>
<dbReference type="PANTHER" id="PTHR30329:SF21">
    <property type="entry name" value="LIPOPROTEIN YIAD-RELATED"/>
    <property type="match status" value="1"/>
</dbReference>
<dbReference type="SUPFAM" id="SSF103088">
    <property type="entry name" value="OmpA-like"/>
    <property type="match status" value="1"/>
</dbReference>
<keyword evidence="12" id="KW-1185">Reference proteome</keyword>
<dbReference type="PRINTS" id="PR01021">
    <property type="entry name" value="OMPADOMAIN"/>
</dbReference>
<dbReference type="InterPro" id="IPR006664">
    <property type="entry name" value="OMP_bac"/>
</dbReference>
<accession>A0A239JB89</accession>
<dbReference type="PROSITE" id="PS51123">
    <property type="entry name" value="OMPA_2"/>
    <property type="match status" value="1"/>
</dbReference>
<dbReference type="CDD" id="cd07185">
    <property type="entry name" value="OmpA_C-like"/>
    <property type="match status" value="1"/>
</dbReference>
<keyword evidence="6 11" id="KW-0449">Lipoprotein</keyword>
<evidence type="ECO:0000256" key="6">
    <source>
        <dbReference type="ARBA" id="ARBA00023288"/>
    </source>
</evidence>
<dbReference type="GO" id="GO:0009279">
    <property type="term" value="C:cell outer membrane"/>
    <property type="evidence" value="ECO:0007669"/>
    <property type="project" value="UniProtKB-SubCell"/>
</dbReference>
<keyword evidence="2" id="KW-0732">Signal</keyword>
<dbReference type="InterPro" id="IPR006665">
    <property type="entry name" value="OmpA-like"/>
</dbReference>
<dbReference type="InterPro" id="IPR039001">
    <property type="entry name" value="Pal"/>
</dbReference>
<evidence type="ECO:0000256" key="5">
    <source>
        <dbReference type="ARBA" id="ARBA00023237"/>
    </source>
</evidence>
<feature type="region of interest" description="Disordered" evidence="9">
    <location>
        <begin position="32"/>
        <end position="53"/>
    </location>
</feature>
<evidence type="ECO:0000256" key="7">
    <source>
        <dbReference type="HAMAP-Rule" id="MF_02204"/>
    </source>
</evidence>
<dbReference type="AlphaFoldDB" id="A0A239JB89"/>
<feature type="domain" description="OmpA-like" evidence="10">
    <location>
        <begin position="151"/>
        <end position="266"/>
    </location>
</feature>
<dbReference type="Proteomes" id="UP000198356">
    <property type="component" value="Unassembled WGS sequence"/>
</dbReference>
<dbReference type="Pfam" id="PF00691">
    <property type="entry name" value="OmpA"/>
    <property type="match status" value="1"/>
</dbReference>
<keyword evidence="5" id="KW-0998">Cell outer membrane</keyword>
<evidence type="ECO:0000256" key="9">
    <source>
        <dbReference type="SAM" id="MobiDB-lite"/>
    </source>
</evidence>
<dbReference type="Gene3D" id="3.30.1330.60">
    <property type="entry name" value="OmpA-like domain"/>
    <property type="match status" value="1"/>
</dbReference>
<organism evidence="11 12">
    <name type="scientific">Granulicella rosea</name>
    <dbReference type="NCBI Taxonomy" id="474952"/>
    <lineage>
        <taxon>Bacteria</taxon>
        <taxon>Pseudomonadati</taxon>
        <taxon>Acidobacteriota</taxon>
        <taxon>Terriglobia</taxon>
        <taxon>Terriglobales</taxon>
        <taxon>Acidobacteriaceae</taxon>
        <taxon>Granulicella</taxon>
    </lineage>
</organism>
<name>A0A239JB89_9BACT</name>
<protein>
    <recommendedName>
        <fullName evidence="7">Peptidoglycan-associated protein</fullName>
    </recommendedName>
</protein>
<evidence type="ECO:0000259" key="10">
    <source>
        <dbReference type="PROSITE" id="PS51123"/>
    </source>
</evidence>
<evidence type="ECO:0000256" key="1">
    <source>
        <dbReference type="ARBA" id="ARBA00004442"/>
    </source>
</evidence>
<evidence type="ECO:0000313" key="12">
    <source>
        <dbReference type="Proteomes" id="UP000198356"/>
    </source>
</evidence>
<comment type="similarity">
    <text evidence="7">Belongs to the Pal lipoprotein family.</text>
</comment>
<dbReference type="EMBL" id="FZOU01000003">
    <property type="protein sequence ID" value="SNT01904.1"/>
    <property type="molecule type" value="Genomic_DNA"/>
</dbReference>
<evidence type="ECO:0000256" key="2">
    <source>
        <dbReference type="ARBA" id="ARBA00022729"/>
    </source>
</evidence>
<evidence type="ECO:0000256" key="4">
    <source>
        <dbReference type="ARBA" id="ARBA00023139"/>
    </source>
</evidence>
<sequence>MTQEHMTTSRMPIARTLLTLALALTLATGCGKKKSGVDPNSLGPVEPPTTASVQPTATITADPVLIDLGQSVVLNWRTTNATVVTIDGIGQVNVNGTQTVSPANSTNFHLTAKSDSGALVEANVRVTVRVPVAPVAPSDATNGGGGGDMGTDAAFHAAVQDVFYDYDSYELRPDGQTSVAQAAAYMVAHPGVRVVIGGYCDERGSAEYNLALGENRANSARTALINAGVAPARVRVISYGKEKQFCTEANEACWQENRRAQFSLDR</sequence>
<dbReference type="HAMAP" id="MF_02204">
    <property type="entry name" value="Pal"/>
    <property type="match status" value="1"/>
</dbReference>
<comment type="subcellular location">
    <subcellularLocation>
        <location evidence="1">Cell outer membrane</location>
    </subcellularLocation>
</comment>
<dbReference type="InterPro" id="IPR050330">
    <property type="entry name" value="Bact_OuterMem_StrucFunc"/>
</dbReference>